<feature type="domain" description="LysM" evidence="1">
    <location>
        <begin position="48"/>
        <end position="92"/>
    </location>
</feature>
<dbReference type="Proteomes" id="UP000747013">
    <property type="component" value="Unassembled WGS sequence"/>
</dbReference>
<sequence>MKGCSFIETASNLKKSFVKFALLGTLGTAGAVIAGQNNVSADTMVDATHTQVVAGDTLSQIARAHGTDVATLAQTNGISNPNMIMVGQVLSLDGSQASNTNNQVTTNTVNAQSAVQAPVNNNQQSVAPAQQNTSVQSSAASASAGLSSSEQAAKNWIAQRESGGSYTATNGQYIGKYQLSSSYLNGDYSAANQERVADQYVHDRYGSWQNAQQHWVSQGWY</sequence>
<protein>
    <submittedName>
        <fullName evidence="2">LysM peptidoglycan-binding domain-containing protein</fullName>
    </submittedName>
</protein>
<dbReference type="AlphaFoldDB" id="A0A921HQ94"/>
<comment type="caution">
    <text evidence="2">The sequence shown here is derived from an EMBL/GenBank/DDBJ whole genome shotgun (WGS) entry which is preliminary data.</text>
</comment>
<dbReference type="SUPFAM" id="SSF54106">
    <property type="entry name" value="LysM domain"/>
    <property type="match status" value="1"/>
</dbReference>
<reference evidence="2" key="2">
    <citation type="submission" date="2021-09" db="EMBL/GenBank/DDBJ databases">
        <authorList>
            <person name="Gilroy R."/>
        </authorList>
    </citation>
    <scope>NUCLEOTIDE SEQUENCE</scope>
    <source>
        <strain evidence="2">7886</strain>
    </source>
</reference>
<accession>A0A921HQ94</accession>
<dbReference type="InterPro" id="IPR018392">
    <property type="entry name" value="LysM"/>
</dbReference>
<evidence type="ECO:0000259" key="1">
    <source>
        <dbReference type="PROSITE" id="PS51782"/>
    </source>
</evidence>
<reference evidence="2" key="1">
    <citation type="journal article" date="2021" name="PeerJ">
        <title>Extensive microbial diversity within the chicken gut microbiome revealed by metagenomics and culture.</title>
        <authorList>
            <person name="Gilroy R."/>
            <person name="Ravi A."/>
            <person name="Getino M."/>
            <person name="Pursley I."/>
            <person name="Horton D.L."/>
            <person name="Alikhan N.F."/>
            <person name="Baker D."/>
            <person name="Gharbi K."/>
            <person name="Hall N."/>
            <person name="Watson M."/>
            <person name="Adriaenssens E.M."/>
            <person name="Foster-Nyarko E."/>
            <person name="Jarju S."/>
            <person name="Secka A."/>
            <person name="Antonio M."/>
            <person name="Oren A."/>
            <person name="Chaudhuri R.R."/>
            <person name="La Ragione R."/>
            <person name="Hildebrand F."/>
            <person name="Pallen M.J."/>
        </authorList>
    </citation>
    <scope>NUCLEOTIDE SEQUENCE</scope>
    <source>
        <strain evidence="2">7886</strain>
    </source>
</reference>
<gene>
    <name evidence="2" type="ORF">K8V88_00960</name>
</gene>
<organism evidence="2 3">
    <name type="scientific">Companilactobacillus farciminis</name>
    <dbReference type="NCBI Taxonomy" id="1612"/>
    <lineage>
        <taxon>Bacteria</taxon>
        <taxon>Bacillati</taxon>
        <taxon>Bacillota</taxon>
        <taxon>Bacilli</taxon>
        <taxon>Lactobacillales</taxon>
        <taxon>Lactobacillaceae</taxon>
        <taxon>Companilactobacillus</taxon>
    </lineage>
</organism>
<dbReference type="InterPro" id="IPR036779">
    <property type="entry name" value="LysM_dom_sf"/>
</dbReference>
<evidence type="ECO:0000313" key="3">
    <source>
        <dbReference type="Proteomes" id="UP000747013"/>
    </source>
</evidence>
<proteinExistence type="predicted"/>
<dbReference type="CDD" id="cd00118">
    <property type="entry name" value="LysM"/>
    <property type="match status" value="1"/>
</dbReference>
<dbReference type="Gene3D" id="3.10.350.10">
    <property type="entry name" value="LysM domain"/>
    <property type="match status" value="1"/>
</dbReference>
<evidence type="ECO:0000313" key="2">
    <source>
        <dbReference type="EMBL" id="HJF85986.1"/>
    </source>
</evidence>
<dbReference type="EMBL" id="DYWC01000028">
    <property type="protein sequence ID" value="HJF85986.1"/>
    <property type="molecule type" value="Genomic_DNA"/>
</dbReference>
<dbReference type="Pfam" id="PF01476">
    <property type="entry name" value="LysM"/>
    <property type="match status" value="1"/>
</dbReference>
<dbReference type="PROSITE" id="PS51782">
    <property type="entry name" value="LYSM"/>
    <property type="match status" value="1"/>
</dbReference>
<name>A0A921HQ94_9LACO</name>
<dbReference type="SMART" id="SM00257">
    <property type="entry name" value="LysM"/>
    <property type="match status" value="1"/>
</dbReference>